<name>A0AAD5LYP3_PYTIN</name>
<dbReference type="GO" id="GO:0042910">
    <property type="term" value="F:xenobiotic transmembrane transporter activity"/>
    <property type="evidence" value="ECO:0007669"/>
    <property type="project" value="InterPro"/>
</dbReference>
<feature type="transmembrane region" description="Helical" evidence="6">
    <location>
        <begin position="401"/>
        <end position="426"/>
    </location>
</feature>
<keyword evidence="4 6" id="KW-1133">Transmembrane helix</keyword>
<evidence type="ECO:0000256" key="4">
    <source>
        <dbReference type="ARBA" id="ARBA00022989"/>
    </source>
</evidence>
<dbReference type="Pfam" id="PF01554">
    <property type="entry name" value="MatE"/>
    <property type="match status" value="2"/>
</dbReference>
<dbReference type="CDD" id="cd13132">
    <property type="entry name" value="MATE_eukaryotic"/>
    <property type="match status" value="1"/>
</dbReference>
<evidence type="ECO:0000256" key="6">
    <source>
        <dbReference type="SAM" id="Phobius"/>
    </source>
</evidence>
<comment type="similarity">
    <text evidence="2">Belongs to the multi antimicrobial extrusion (MATE) (TC 2.A.66.1) family.</text>
</comment>
<protein>
    <recommendedName>
        <fullName evidence="9">Multidrug/Oligosaccharidyl-lipid/Polysaccharide (MOP) Flippase Superfamily</fullName>
    </recommendedName>
</protein>
<proteinExistence type="inferred from homology"/>
<dbReference type="EMBL" id="JAKCXM010000228">
    <property type="protein sequence ID" value="KAJ0398096.1"/>
    <property type="molecule type" value="Genomic_DNA"/>
</dbReference>
<dbReference type="Proteomes" id="UP001209570">
    <property type="component" value="Unassembled WGS sequence"/>
</dbReference>
<feature type="transmembrane region" description="Helical" evidence="6">
    <location>
        <begin position="438"/>
        <end position="457"/>
    </location>
</feature>
<organism evidence="7 8">
    <name type="scientific">Pythium insidiosum</name>
    <name type="common">Pythiosis disease agent</name>
    <dbReference type="NCBI Taxonomy" id="114742"/>
    <lineage>
        <taxon>Eukaryota</taxon>
        <taxon>Sar</taxon>
        <taxon>Stramenopiles</taxon>
        <taxon>Oomycota</taxon>
        <taxon>Peronosporomycetes</taxon>
        <taxon>Pythiales</taxon>
        <taxon>Pythiaceae</taxon>
        <taxon>Pythium</taxon>
    </lineage>
</organism>
<comment type="caution">
    <text evidence="7">The sequence shown here is derived from an EMBL/GenBank/DDBJ whole genome shotgun (WGS) entry which is preliminary data.</text>
</comment>
<dbReference type="GO" id="GO:1990961">
    <property type="term" value="P:xenobiotic detoxification by transmembrane export across the plasma membrane"/>
    <property type="evidence" value="ECO:0007669"/>
    <property type="project" value="InterPro"/>
</dbReference>
<comment type="subcellular location">
    <subcellularLocation>
        <location evidence="1">Membrane</location>
        <topology evidence="1">Multi-pass membrane protein</topology>
    </subcellularLocation>
</comment>
<dbReference type="AlphaFoldDB" id="A0AAD5LYP3"/>
<feature type="transmembrane region" description="Helical" evidence="6">
    <location>
        <begin position="360"/>
        <end position="381"/>
    </location>
</feature>
<keyword evidence="8" id="KW-1185">Reference proteome</keyword>
<dbReference type="InterPro" id="IPR045069">
    <property type="entry name" value="MATE_euk"/>
</dbReference>
<feature type="transmembrane region" description="Helical" evidence="6">
    <location>
        <begin position="177"/>
        <end position="194"/>
    </location>
</feature>
<evidence type="ECO:0000313" key="7">
    <source>
        <dbReference type="EMBL" id="KAJ0398096.1"/>
    </source>
</evidence>
<keyword evidence="5 6" id="KW-0472">Membrane</keyword>
<dbReference type="GO" id="GO:0016020">
    <property type="term" value="C:membrane"/>
    <property type="evidence" value="ECO:0007669"/>
    <property type="project" value="UniProtKB-SubCell"/>
</dbReference>
<dbReference type="GO" id="GO:0015297">
    <property type="term" value="F:antiporter activity"/>
    <property type="evidence" value="ECO:0007669"/>
    <property type="project" value="InterPro"/>
</dbReference>
<evidence type="ECO:0000256" key="2">
    <source>
        <dbReference type="ARBA" id="ARBA00010199"/>
    </source>
</evidence>
<gene>
    <name evidence="7" type="ORF">P43SY_001186</name>
</gene>
<dbReference type="NCBIfam" id="TIGR00797">
    <property type="entry name" value="matE"/>
    <property type="match status" value="1"/>
</dbReference>
<evidence type="ECO:0000256" key="3">
    <source>
        <dbReference type="ARBA" id="ARBA00022692"/>
    </source>
</evidence>
<feature type="transmembrane region" description="Helical" evidence="6">
    <location>
        <begin position="319"/>
        <end position="339"/>
    </location>
</feature>
<keyword evidence="3 6" id="KW-0812">Transmembrane</keyword>
<feature type="transmembrane region" description="Helical" evidence="6">
    <location>
        <begin position="206"/>
        <end position="225"/>
    </location>
</feature>
<dbReference type="PANTHER" id="PTHR11206">
    <property type="entry name" value="MULTIDRUG RESISTANCE PROTEIN"/>
    <property type="match status" value="1"/>
</dbReference>
<feature type="transmembrane region" description="Helical" evidence="6">
    <location>
        <begin position="231"/>
        <end position="255"/>
    </location>
</feature>
<evidence type="ECO:0000313" key="8">
    <source>
        <dbReference type="Proteomes" id="UP001209570"/>
    </source>
</evidence>
<dbReference type="InterPro" id="IPR002528">
    <property type="entry name" value="MATE_fam"/>
</dbReference>
<evidence type="ECO:0000256" key="5">
    <source>
        <dbReference type="ARBA" id="ARBA00023136"/>
    </source>
</evidence>
<sequence length="499" mass="53676">MSPSPSSASVQERAPLLPKAPDTAAIDVEVAIRADKQDGEHAAPVSVLRELSELLALAYPVLLTTALEFLPGFTSTVLAGHIDSPLKKEYVDAATMSTMFTNITAYSIGFGLTSALDTLCSQAYGAKRFDKIGVYAQAGVLVLGACLAPIALVNWHMAPVLSWFGQDAVVSELAQVYSRYNLIGIPFVFLYDVLRRAMQAQNVMAPLVAIAVASNVLQIAAGYWLAYRTSWGFAGIALSRSLGNMALPLLVGLYLRARPAFLRQWWAGWDLSAALEHVGLFLRLGVPGMLMLVMEWWAFELLSLMAGVLPDSILAVSAHAVQMSVVSLVYMVFLGLSVATNIRVGNHLGANEPERARVTATLGFGVVGVVGALLAAAVFVWRHAISALFVDDAETIAMAGHVLLVWAPFEVSEALNCVVQGVFRGVGKQNTAARTNAITYYGVGVPLAYVLAFRLGWGVEGLWVGLGLGVTASFLSLWLVLRRWSWVELARDAEHRTAE</sequence>
<feature type="transmembrane region" description="Helical" evidence="6">
    <location>
        <begin position="132"/>
        <end position="157"/>
    </location>
</feature>
<reference evidence="7" key="1">
    <citation type="submission" date="2021-12" db="EMBL/GenBank/DDBJ databases">
        <title>Prjna785345.</title>
        <authorList>
            <person name="Rujirawat T."/>
            <person name="Krajaejun T."/>
        </authorList>
    </citation>
    <scope>NUCLEOTIDE SEQUENCE</scope>
    <source>
        <strain evidence="7">Pi057C3</strain>
    </source>
</reference>
<evidence type="ECO:0008006" key="9">
    <source>
        <dbReference type="Google" id="ProtNLM"/>
    </source>
</evidence>
<accession>A0AAD5LYP3</accession>
<feature type="transmembrane region" description="Helical" evidence="6">
    <location>
        <begin position="280"/>
        <end position="299"/>
    </location>
</feature>
<feature type="transmembrane region" description="Helical" evidence="6">
    <location>
        <begin position="99"/>
        <end position="120"/>
    </location>
</feature>
<feature type="transmembrane region" description="Helical" evidence="6">
    <location>
        <begin position="463"/>
        <end position="481"/>
    </location>
</feature>
<evidence type="ECO:0000256" key="1">
    <source>
        <dbReference type="ARBA" id="ARBA00004141"/>
    </source>
</evidence>